<dbReference type="GO" id="GO:0016020">
    <property type="term" value="C:membrane"/>
    <property type="evidence" value="ECO:0007669"/>
    <property type="project" value="UniProtKB-SubCell"/>
</dbReference>
<sequence length="680" mass="74907">MKLQATLLMAVIACMCDGSLIWDKITAAVCCARELRLVHTARGQQPSLNKEDQELAQRSIWFLYSLETDYAIHHGILPILDPEWATQFPSFEQGDDMIAVSYTYSELLHYVMKSQYSPRALKNPSSADHHVKASYHALNEWVSRLPAPLSEACDAKNLQYIEDDRQLRKSFRVFCMYHGAIFFIHCPWITSTPSADLKSSRAAELTRKKCAERCIESAFAVVKLANCGLFWERGLERDFSSSSRRWGDMGQLLLVSLCFIVYYVGSGEECDRKTTMPYLAICGGLFGRLSLDGDAGSLLHHYLELVQIMGKAMSRSFLERHKPSILVLASQFSAAALNGPAKLFETEDDPMHPFQVLFVRFLITGLASALYLCYTGAPNFPLGLPEVRPLLALRATAGVFGAFGFFFSIMYLKLSEATALNFLGPLAAMILTRYLHSRTFEVTDRVGALMALLGVVLVVQPDALFGSQPTLTSPTQSSAEASATSRMTGVGFGLVGVCGGSVALTAIRCIGDREHHIVSVMYFAWAVVTITTIAFFSMESIHLTTSALSWLKLIPLGIFGFVMVSQLIYRVIISSTLEGGQECLLAAGIADDASSVAIIMIYSQVAWALLLDWAVWHSKVNTLSLVGIGSVVTSLVVVSSAKEWRWIREAQYDVLLHEASDEDIAVGGEMIEVRPNSLVA</sequence>
<dbReference type="InterPro" id="IPR037185">
    <property type="entry name" value="EmrE-like"/>
</dbReference>
<feature type="transmembrane region" description="Helical" evidence="5">
    <location>
        <begin position="447"/>
        <end position="467"/>
    </location>
</feature>
<keyword evidence="2 5" id="KW-0812">Transmembrane</keyword>
<evidence type="ECO:0000256" key="2">
    <source>
        <dbReference type="ARBA" id="ARBA00022692"/>
    </source>
</evidence>
<feature type="domain" description="EamA" evidence="7">
    <location>
        <begin position="351"/>
        <end position="459"/>
    </location>
</feature>
<feature type="transmembrane region" description="Helical" evidence="5">
    <location>
        <begin position="519"/>
        <end position="538"/>
    </location>
</feature>
<feature type="transmembrane region" description="Helical" evidence="5">
    <location>
        <begin position="487"/>
        <end position="507"/>
    </location>
</feature>
<dbReference type="Proteomes" id="UP000008782">
    <property type="component" value="Unassembled WGS sequence"/>
</dbReference>
<evidence type="ECO:0000313" key="8">
    <source>
        <dbReference type="EMBL" id="EFQ25920.1"/>
    </source>
</evidence>
<dbReference type="PANTHER" id="PTHR22911">
    <property type="entry name" value="ACYL-MALONYL CONDENSING ENZYME-RELATED"/>
    <property type="match status" value="1"/>
</dbReference>
<accession>E3Q5F3</accession>
<keyword evidence="9" id="KW-1185">Reference proteome</keyword>
<reference evidence="9" key="1">
    <citation type="journal article" date="2012" name="Nat. Genet.">
        <title>Lifestyle transitions in plant pathogenic Colletotrichum fungi deciphered by genome and transcriptome analyses.</title>
        <authorList>
            <person name="O'Connell R.J."/>
            <person name="Thon M.R."/>
            <person name="Hacquard S."/>
            <person name="Amyotte S.G."/>
            <person name="Kleemann J."/>
            <person name="Torres M.F."/>
            <person name="Damm U."/>
            <person name="Buiate E.A."/>
            <person name="Epstein L."/>
            <person name="Alkan N."/>
            <person name="Altmueller J."/>
            <person name="Alvarado-Balderrama L."/>
            <person name="Bauser C.A."/>
            <person name="Becker C."/>
            <person name="Birren B.W."/>
            <person name="Chen Z."/>
            <person name="Choi J."/>
            <person name="Crouch J.A."/>
            <person name="Duvick J.P."/>
            <person name="Farman M.A."/>
            <person name="Gan P."/>
            <person name="Heiman D."/>
            <person name="Henrissat B."/>
            <person name="Howard R.J."/>
            <person name="Kabbage M."/>
            <person name="Koch C."/>
            <person name="Kracher B."/>
            <person name="Kubo Y."/>
            <person name="Law A.D."/>
            <person name="Lebrun M.-H."/>
            <person name="Lee Y.-H."/>
            <person name="Miyara I."/>
            <person name="Moore N."/>
            <person name="Neumann U."/>
            <person name="Nordstroem K."/>
            <person name="Panaccione D.G."/>
            <person name="Panstruga R."/>
            <person name="Place M."/>
            <person name="Proctor R.H."/>
            <person name="Prusky D."/>
            <person name="Rech G."/>
            <person name="Reinhardt R."/>
            <person name="Rollins J.A."/>
            <person name="Rounsley S."/>
            <person name="Schardl C.L."/>
            <person name="Schwartz D.C."/>
            <person name="Shenoy N."/>
            <person name="Shirasu K."/>
            <person name="Sikhakolli U.R."/>
            <person name="Stueber K."/>
            <person name="Sukno S.A."/>
            <person name="Sweigard J.A."/>
            <person name="Takano Y."/>
            <person name="Takahara H."/>
            <person name="Trail F."/>
            <person name="van der Does H.C."/>
            <person name="Voll L.M."/>
            <person name="Will I."/>
            <person name="Young S."/>
            <person name="Zeng Q."/>
            <person name="Zhang J."/>
            <person name="Zhou S."/>
            <person name="Dickman M.B."/>
            <person name="Schulze-Lefert P."/>
            <person name="Ver Loren van Themaat E."/>
            <person name="Ma L.-J."/>
            <person name="Vaillancourt L.J."/>
        </authorList>
    </citation>
    <scope>NUCLEOTIDE SEQUENCE [LARGE SCALE GENOMIC DNA]</scope>
    <source>
        <strain evidence="9">M1.001 / M2 / FGSC 10212</strain>
    </source>
</reference>
<dbReference type="AlphaFoldDB" id="E3Q5F3"/>
<dbReference type="InterPro" id="IPR000620">
    <property type="entry name" value="EamA_dom"/>
</dbReference>
<feature type="transmembrane region" description="Helical" evidence="5">
    <location>
        <begin position="584"/>
        <end position="610"/>
    </location>
</feature>
<dbReference type="Pfam" id="PF00892">
    <property type="entry name" value="EamA"/>
    <property type="match status" value="1"/>
</dbReference>
<dbReference type="GeneID" id="24406429"/>
<gene>
    <name evidence="8" type="ORF">GLRG_01064</name>
</gene>
<keyword evidence="6" id="KW-0732">Signal</keyword>
<feature type="signal peptide" evidence="6">
    <location>
        <begin position="1"/>
        <end position="18"/>
    </location>
</feature>
<dbReference type="PANTHER" id="PTHR22911:SF6">
    <property type="entry name" value="SOLUTE CARRIER FAMILY 35 MEMBER G1"/>
    <property type="match status" value="1"/>
</dbReference>
<evidence type="ECO:0000256" key="1">
    <source>
        <dbReference type="ARBA" id="ARBA00004141"/>
    </source>
</evidence>
<protein>
    <submittedName>
        <fullName evidence="8">Integral membrane protein DUF6</fullName>
    </submittedName>
</protein>
<feature type="transmembrane region" description="Helical" evidence="5">
    <location>
        <begin position="389"/>
        <end position="412"/>
    </location>
</feature>
<evidence type="ECO:0000256" key="3">
    <source>
        <dbReference type="ARBA" id="ARBA00022989"/>
    </source>
</evidence>
<dbReference type="EMBL" id="GG697333">
    <property type="protein sequence ID" value="EFQ25920.1"/>
    <property type="molecule type" value="Genomic_DNA"/>
</dbReference>
<comment type="subcellular location">
    <subcellularLocation>
        <location evidence="1">Membrane</location>
        <topology evidence="1">Multi-pass membrane protein</topology>
    </subcellularLocation>
</comment>
<proteinExistence type="predicted"/>
<dbReference type="RefSeq" id="XP_008089940.1">
    <property type="nucleotide sequence ID" value="XM_008091749.1"/>
</dbReference>
<dbReference type="OrthoDB" id="39175at2759"/>
<feature type="transmembrane region" description="Helical" evidence="5">
    <location>
        <begin position="418"/>
        <end position="435"/>
    </location>
</feature>
<feature type="transmembrane region" description="Helical" evidence="5">
    <location>
        <begin position="622"/>
        <end position="641"/>
    </location>
</feature>
<dbReference type="VEuPathDB" id="FungiDB:GLRG_01064"/>
<feature type="transmembrane region" description="Helical" evidence="5">
    <location>
        <begin position="356"/>
        <end position="377"/>
    </location>
</feature>
<keyword evidence="4 5" id="KW-0472">Membrane</keyword>
<evidence type="ECO:0000256" key="5">
    <source>
        <dbReference type="SAM" id="Phobius"/>
    </source>
</evidence>
<dbReference type="CDD" id="cd12148">
    <property type="entry name" value="fungal_TF_MHR"/>
    <property type="match status" value="1"/>
</dbReference>
<feature type="chain" id="PRO_5003180226" evidence="6">
    <location>
        <begin position="19"/>
        <end position="680"/>
    </location>
</feature>
<feature type="transmembrane region" description="Helical" evidence="5">
    <location>
        <begin position="550"/>
        <end position="572"/>
    </location>
</feature>
<organism evidence="9">
    <name type="scientific">Colletotrichum graminicola (strain M1.001 / M2 / FGSC 10212)</name>
    <name type="common">Maize anthracnose fungus</name>
    <name type="synonym">Glomerella graminicola</name>
    <dbReference type="NCBI Taxonomy" id="645133"/>
    <lineage>
        <taxon>Eukaryota</taxon>
        <taxon>Fungi</taxon>
        <taxon>Dikarya</taxon>
        <taxon>Ascomycota</taxon>
        <taxon>Pezizomycotina</taxon>
        <taxon>Sordariomycetes</taxon>
        <taxon>Hypocreomycetidae</taxon>
        <taxon>Glomerellales</taxon>
        <taxon>Glomerellaceae</taxon>
        <taxon>Colletotrichum</taxon>
        <taxon>Colletotrichum graminicola species complex</taxon>
    </lineage>
</organism>
<name>E3Q5F3_COLGM</name>
<evidence type="ECO:0000259" key="7">
    <source>
        <dbReference type="Pfam" id="PF00892"/>
    </source>
</evidence>
<evidence type="ECO:0000313" key="9">
    <source>
        <dbReference type="Proteomes" id="UP000008782"/>
    </source>
</evidence>
<keyword evidence="3 5" id="KW-1133">Transmembrane helix</keyword>
<dbReference type="HOGENOM" id="CLU_404385_0_0_1"/>
<dbReference type="SUPFAM" id="SSF103481">
    <property type="entry name" value="Multidrug resistance efflux transporter EmrE"/>
    <property type="match status" value="1"/>
</dbReference>
<evidence type="ECO:0000256" key="6">
    <source>
        <dbReference type="SAM" id="SignalP"/>
    </source>
</evidence>
<dbReference type="eggNOG" id="KOG4510">
    <property type="taxonomic scope" value="Eukaryota"/>
</dbReference>
<evidence type="ECO:0000256" key="4">
    <source>
        <dbReference type="ARBA" id="ARBA00023136"/>
    </source>
</evidence>